<keyword evidence="3" id="KW-1185">Reference proteome</keyword>
<protein>
    <submittedName>
        <fullName evidence="2">Uncharacterized protein</fullName>
    </submittedName>
</protein>
<accession>A0AAD9NZF3</accession>
<sequence>MLPKCRQNVTTPIATTPPPRHRNIPSARSEEYWTLNPSLVALPSVVKYTNITLPLLVTGPGRLLPQRLRSSGADVSNPS</sequence>
<reference evidence="2" key="1">
    <citation type="journal article" date="2023" name="Mol. Biol. Evol.">
        <title>Third-Generation Sequencing Reveals the Adaptive Role of the Epigenome in Three Deep-Sea Polychaetes.</title>
        <authorList>
            <person name="Perez M."/>
            <person name="Aroh O."/>
            <person name="Sun Y."/>
            <person name="Lan Y."/>
            <person name="Juniper S.K."/>
            <person name="Young C.R."/>
            <person name="Angers B."/>
            <person name="Qian P.Y."/>
        </authorList>
    </citation>
    <scope>NUCLEOTIDE SEQUENCE</scope>
    <source>
        <strain evidence="2">R07B-5</strain>
    </source>
</reference>
<organism evidence="2 3">
    <name type="scientific">Ridgeia piscesae</name>
    <name type="common">Tubeworm</name>
    <dbReference type="NCBI Taxonomy" id="27915"/>
    <lineage>
        <taxon>Eukaryota</taxon>
        <taxon>Metazoa</taxon>
        <taxon>Spiralia</taxon>
        <taxon>Lophotrochozoa</taxon>
        <taxon>Annelida</taxon>
        <taxon>Polychaeta</taxon>
        <taxon>Sedentaria</taxon>
        <taxon>Canalipalpata</taxon>
        <taxon>Sabellida</taxon>
        <taxon>Siboglinidae</taxon>
        <taxon>Ridgeia</taxon>
    </lineage>
</organism>
<dbReference type="AlphaFoldDB" id="A0AAD9NZF3"/>
<evidence type="ECO:0000313" key="2">
    <source>
        <dbReference type="EMBL" id="KAK2185244.1"/>
    </source>
</evidence>
<gene>
    <name evidence="2" type="ORF">NP493_241g02031</name>
</gene>
<name>A0AAD9NZF3_RIDPI</name>
<feature type="region of interest" description="Disordered" evidence="1">
    <location>
        <begin position="1"/>
        <end position="25"/>
    </location>
</feature>
<dbReference type="Proteomes" id="UP001209878">
    <property type="component" value="Unassembled WGS sequence"/>
</dbReference>
<comment type="caution">
    <text evidence="2">The sequence shown here is derived from an EMBL/GenBank/DDBJ whole genome shotgun (WGS) entry which is preliminary data.</text>
</comment>
<evidence type="ECO:0000256" key="1">
    <source>
        <dbReference type="SAM" id="MobiDB-lite"/>
    </source>
</evidence>
<evidence type="ECO:0000313" key="3">
    <source>
        <dbReference type="Proteomes" id="UP001209878"/>
    </source>
</evidence>
<dbReference type="EMBL" id="JAODUO010000241">
    <property type="protein sequence ID" value="KAK2185244.1"/>
    <property type="molecule type" value="Genomic_DNA"/>
</dbReference>
<proteinExistence type="predicted"/>